<dbReference type="AlphaFoldDB" id="A0AAN7Y4F8"/>
<accession>A0AAN7Y4F8</accession>
<gene>
    <name evidence="2" type="ORF">LTR05_007152</name>
</gene>
<evidence type="ECO:0000313" key="3">
    <source>
        <dbReference type="Proteomes" id="UP001309876"/>
    </source>
</evidence>
<proteinExistence type="predicted"/>
<comment type="caution">
    <text evidence="2">The sequence shown here is derived from an EMBL/GenBank/DDBJ whole genome shotgun (WGS) entry which is preliminary data.</text>
</comment>
<name>A0AAN7Y4F8_9EURO</name>
<feature type="region of interest" description="Disordered" evidence="1">
    <location>
        <begin position="34"/>
        <end position="56"/>
    </location>
</feature>
<dbReference type="Proteomes" id="UP001309876">
    <property type="component" value="Unassembled WGS sequence"/>
</dbReference>
<sequence length="56" mass="6405">MADSRMIFDYTLPISDFEETQYGYCEQRHTYAGAASHQNNVPRSARHDGTIAPRDL</sequence>
<dbReference type="EMBL" id="JAVRRJ010000008">
    <property type="protein sequence ID" value="KAK5082010.1"/>
    <property type="molecule type" value="Genomic_DNA"/>
</dbReference>
<evidence type="ECO:0000313" key="2">
    <source>
        <dbReference type="EMBL" id="KAK5082010.1"/>
    </source>
</evidence>
<protein>
    <submittedName>
        <fullName evidence="2">Uncharacterized protein</fullName>
    </submittedName>
</protein>
<evidence type="ECO:0000256" key="1">
    <source>
        <dbReference type="SAM" id="MobiDB-lite"/>
    </source>
</evidence>
<feature type="compositionally biased region" description="Basic and acidic residues" evidence="1">
    <location>
        <begin position="45"/>
        <end position="56"/>
    </location>
</feature>
<feature type="non-terminal residue" evidence="2">
    <location>
        <position position="56"/>
    </location>
</feature>
<organism evidence="2 3">
    <name type="scientific">Lithohypha guttulata</name>
    <dbReference type="NCBI Taxonomy" id="1690604"/>
    <lineage>
        <taxon>Eukaryota</taxon>
        <taxon>Fungi</taxon>
        <taxon>Dikarya</taxon>
        <taxon>Ascomycota</taxon>
        <taxon>Pezizomycotina</taxon>
        <taxon>Eurotiomycetes</taxon>
        <taxon>Chaetothyriomycetidae</taxon>
        <taxon>Chaetothyriales</taxon>
        <taxon>Trichomeriaceae</taxon>
        <taxon>Lithohypha</taxon>
    </lineage>
</organism>
<reference evidence="2 3" key="1">
    <citation type="submission" date="2023-08" db="EMBL/GenBank/DDBJ databases">
        <title>Black Yeasts Isolated from many extreme environments.</title>
        <authorList>
            <person name="Coleine C."/>
            <person name="Stajich J.E."/>
            <person name="Selbmann L."/>
        </authorList>
    </citation>
    <scope>NUCLEOTIDE SEQUENCE [LARGE SCALE GENOMIC DNA]</scope>
    <source>
        <strain evidence="2 3">CCFEE 5910</strain>
    </source>
</reference>
<keyword evidence="3" id="KW-1185">Reference proteome</keyword>